<keyword evidence="2" id="KW-1185">Reference proteome</keyword>
<dbReference type="Proteomes" id="UP001060085">
    <property type="component" value="Linkage Group LG04"/>
</dbReference>
<evidence type="ECO:0000313" key="1">
    <source>
        <dbReference type="EMBL" id="KAI5666968.1"/>
    </source>
</evidence>
<name>A0ACC0B386_CATRO</name>
<comment type="caution">
    <text evidence="1">The sequence shown here is derived from an EMBL/GenBank/DDBJ whole genome shotgun (WGS) entry which is preliminary data.</text>
</comment>
<gene>
    <name evidence="1" type="ORF">M9H77_16821</name>
</gene>
<sequence>MGSGSPIDDLVESGTIRLLDWNDSMIGIQLGMRFVDKVQAISTVLANDPEIPVSNIIQEVQVLFQTVLTIGHDHCPRDWRYFELQDILMRAGVQRAKDLKDHSLSSSNNPNNTQDSTNTAKSESQKNENKWIDQMHGNLLVTATLIATVSFQAAYLAGRFGHHPITSCCLGRTNLIQKICTLFEEARKVRYAENPISTN</sequence>
<protein>
    <submittedName>
        <fullName evidence="1">Uncharacterized protein</fullName>
    </submittedName>
</protein>
<dbReference type="EMBL" id="CM044704">
    <property type="protein sequence ID" value="KAI5666968.1"/>
    <property type="molecule type" value="Genomic_DNA"/>
</dbReference>
<accession>A0ACC0B386</accession>
<evidence type="ECO:0000313" key="2">
    <source>
        <dbReference type="Proteomes" id="UP001060085"/>
    </source>
</evidence>
<proteinExistence type="predicted"/>
<organism evidence="1 2">
    <name type="scientific">Catharanthus roseus</name>
    <name type="common">Madagascar periwinkle</name>
    <name type="synonym">Vinca rosea</name>
    <dbReference type="NCBI Taxonomy" id="4058"/>
    <lineage>
        <taxon>Eukaryota</taxon>
        <taxon>Viridiplantae</taxon>
        <taxon>Streptophyta</taxon>
        <taxon>Embryophyta</taxon>
        <taxon>Tracheophyta</taxon>
        <taxon>Spermatophyta</taxon>
        <taxon>Magnoliopsida</taxon>
        <taxon>eudicotyledons</taxon>
        <taxon>Gunneridae</taxon>
        <taxon>Pentapetalae</taxon>
        <taxon>asterids</taxon>
        <taxon>lamiids</taxon>
        <taxon>Gentianales</taxon>
        <taxon>Apocynaceae</taxon>
        <taxon>Rauvolfioideae</taxon>
        <taxon>Vinceae</taxon>
        <taxon>Catharanthinae</taxon>
        <taxon>Catharanthus</taxon>
    </lineage>
</organism>
<reference evidence="2" key="1">
    <citation type="journal article" date="2023" name="Nat. Plants">
        <title>Single-cell RNA sequencing provides a high-resolution roadmap for understanding the multicellular compartmentation of specialized metabolism.</title>
        <authorList>
            <person name="Sun S."/>
            <person name="Shen X."/>
            <person name="Li Y."/>
            <person name="Li Y."/>
            <person name="Wang S."/>
            <person name="Li R."/>
            <person name="Zhang H."/>
            <person name="Shen G."/>
            <person name="Guo B."/>
            <person name="Wei J."/>
            <person name="Xu J."/>
            <person name="St-Pierre B."/>
            <person name="Chen S."/>
            <person name="Sun C."/>
        </authorList>
    </citation>
    <scope>NUCLEOTIDE SEQUENCE [LARGE SCALE GENOMIC DNA]</scope>
</reference>